<dbReference type="RefSeq" id="XP_064722978.1">
    <property type="nucleotide sequence ID" value="XM_064866906.1"/>
</dbReference>
<gene>
    <name evidence="1" type="ORF">IAS62_005095</name>
</gene>
<reference evidence="1 2" key="1">
    <citation type="submission" date="2024-01" db="EMBL/GenBank/DDBJ databases">
        <title>Comparative genomics of Cryptococcus and Kwoniella reveals pathogenesis evolution and contrasting modes of karyotype evolution via chromosome fusion or intercentromeric recombination.</title>
        <authorList>
            <person name="Coelho M.A."/>
            <person name="David-Palma M."/>
            <person name="Shea T."/>
            <person name="Bowers K."/>
            <person name="McGinley-Smith S."/>
            <person name="Mohammad A.W."/>
            <person name="Gnirke A."/>
            <person name="Yurkov A.M."/>
            <person name="Nowrousian M."/>
            <person name="Sun S."/>
            <person name="Cuomo C.A."/>
            <person name="Heitman J."/>
        </authorList>
    </citation>
    <scope>NUCLEOTIDE SEQUENCE [LARGE SCALE GENOMIC DNA]</scope>
    <source>
        <strain evidence="1 2">7685027</strain>
    </source>
</reference>
<protein>
    <submittedName>
        <fullName evidence="1">Uncharacterized protein</fullName>
    </submittedName>
</protein>
<evidence type="ECO:0000313" key="2">
    <source>
        <dbReference type="Proteomes" id="UP001432216"/>
    </source>
</evidence>
<name>A0ABZ2AZA4_9TREE</name>
<accession>A0ABZ2AZA4</accession>
<proteinExistence type="predicted"/>
<organism evidence="1 2">
    <name type="scientific">Cryptococcus decagattii</name>
    <dbReference type="NCBI Taxonomy" id="1859122"/>
    <lineage>
        <taxon>Eukaryota</taxon>
        <taxon>Fungi</taxon>
        <taxon>Dikarya</taxon>
        <taxon>Basidiomycota</taxon>
        <taxon>Agaricomycotina</taxon>
        <taxon>Tremellomycetes</taxon>
        <taxon>Tremellales</taxon>
        <taxon>Cryptococcaceae</taxon>
        <taxon>Cryptococcus</taxon>
        <taxon>Cryptococcus gattii species complex</taxon>
    </lineage>
</organism>
<sequence>MKRNISSPAMSIRFTRKTILTSDPLHHLLLLFLPSPARFSLIFMLHVSECQNDASQLPKSKITREEIQKKTWVSSRD</sequence>
<dbReference type="Proteomes" id="UP001432216">
    <property type="component" value="Chromosome 9"/>
</dbReference>
<dbReference type="EMBL" id="CP143814">
    <property type="protein sequence ID" value="WVO23739.1"/>
    <property type="molecule type" value="Genomic_DNA"/>
</dbReference>
<keyword evidence="2" id="KW-1185">Reference proteome</keyword>
<evidence type="ECO:0000313" key="1">
    <source>
        <dbReference type="EMBL" id="WVO23739.1"/>
    </source>
</evidence>
<dbReference type="GeneID" id="89991865"/>